<keyword evidence="2" id="KW-1185">Reference proteome</keyword>
<evidence type="ECO:0000313" key="1">
    <source>
        <dbReference type="EMBL" id="MFM9327869.1"/>
    </source>
</evidence>
<comment type="caution">
    <text evidence="1">The sequence shown here is derived from an EMBL/GenBank/DDBJ whole genome shotgun (WGS) entry which is preliminary data.</text>
</comment>
<gene>
    <name evidence="1" type="ORF">ACI1P1_06075</name>
</gene>
<proteinExistence type="predicted"/>
<keyword evidence="1" id="KW-0378">Hydrolase</keyword>
<dbReference type="Proteomes" id="UP001631969">
    <property type="component" value="Unassembled WGS sequence"/>
</dbReference>
<reference evidence="1" key="1">
    <citation type="submission" date="2024-12" db="EMBL/GenBank/DDBJ databases">
        <authorList>
            <person name="Wu N."/>
        </authorList>
    </citation>
    <scope>NUCLEOTIDE SEQUENCE</scope>
    <source>
        <strain evidence="1">P15</strain>
    </source>
</reference>
<organism evidence="1 2">
    <name type="scientific">Paenibacillus mesotrionivorans</name>
    <dbReference type="NCBI Taxonomy" id="3160968"/>
    <lineage>
        <taxon>Bacteria</taxon>
        <taxon>Bacillati</taxon>
        <taxon>Bacillota</taxon>
        <taxon>Bacilli</taxon>
        <taxon>Bacillales</taxon>
        <taxon>Paenibacillaceae</taxon>
        <taxon>Paenibacillus</taxon>
    </lineage>
</organism>
<dbReference type="EMBL" id="JBJURJ010000003">
    <property type="protein sequence ID" value="MFM9327869.1"/>
    <property type="molecule type" value="Genomic_DNA"/>
</dbReference>
<accession>A0ACC7NWY3</accession>
<evidence type="ECO:0000313" key="2">
    <source>
        <dbReference type="Proteomes" id="UP001631969"/>
    </source>
</evidence>
<name>A0ACC7NWY3_9BACL</name>
<protein>
    <submittedName>
        <fullName evidence="1">Glycoside hydrolase family 2 protein</fullName>
    </submittedName>
</protein>
<sequence length="572" mass="65478">MNRAFMDHAVRQCRNLDGLWDFATDPEDIGLSQDWQKQFPDDHGQMYVPACWNNELGLYDYRGAAWYRTQVNLLEEQNLQITFHAVQGFAEVFWDGEQVASHFGGFTPFSFIVPHAVPGVHELVVRTDNRLGEDTIPYHVVDWFHYGGIIRPVEVQVLPDVFIEELKMDYSQGEGGQLETSCRVTLRSLGVTALVPVSLTLEEETIGSQTVEVPANGSVSLSFSHTVKNPRLWDVGKPELYLIRAATPEDDLADRIGFRFIRAAEGKIYLNDKEVSFQGVNRHEEHPEWGFAFPPKLMMKEIGILKDLGCNSVRGSHYPQSPYWIDLLDENGLLYWSEIPIWGALLPVPVIGNPVVEERAKTMITEMIQRDFHHPCILFWSVHNEIDTRSQEAYHLSRSLSGLVRELDTSRLVAYATMHPLDDIVMGFFDVIGINYYHGWYNGKVEQFEDMLQGFHKQAASLGCADKPVLMTEFGGAGIHGDTGWEPRLFSEDYQAEILATALRIFRTDPKISGTFIWQFADIRGDLRSERGFFRDRARSFNNKGLLNEYRKPKLAYRVVRDIYRADRYPLS</sequence>